<comment type="caution">
    <text evidence="1">The sequence shown here is derived from an EMBL/GenBank/DDBJ whole genome shotgun (WGS) entry which is preliminary data.</text>
</comment>
<protein>
    <submittedName>
        <fullName evidence="1">Unnamed protein product</fullName>
    </submittedName>
</protein>
<evidence type="ECO:0000313" key="2">
    <source>
        <dbReference type="Proteomes" id="UP001165064"/>
    </source>
</evidence>
<reference evidence="1" key="1">
    <citation type="submission" date="2023-04" db="EMBL/GenBank/DDBJ databases">
        <title>Ambrosiozyma monospora NBRC 10751.</title>
        <authorList>
            <person name="Ichikawa N."/>
            <person name="Sato H."/>
            <person name="Tonouchi N."/>
        </authorList>
    </citation>
    <scope>NUCLEOTIDE SEQUENCE</scope>
    <source>
        <strain evidence="1">NBRC 10751</strain>
    </source>
</reference>
<organism evidence="1 2">
    <name type="scientific">Ambrosiozyma monospora</name>
    <name type="common">Yeast</name>
    <name type="synonym">Endomycopsis monosporus</name>
    <dbReference type="NCBI Taxonomy" id="43982"/>
    <lineage>
        <taxon>Eukaryota</taxon>
        <taxon>Fungi</taxon>
        <taxon>Dikarya</taxon>
        <taxon>Ascomycota</taxon>
        <taxon>Saccharomycotina</taxon>
        <taxon>Pichiomycetes</taxon>
        <taxon>Pichiales</taxon>
        <taxon>Pichiaceae</taxon>
        <taxon>Ambrosiozyma</taxon>
    </lineage>
</organism>
<keyword evidence="2" id="KW-1185">Reference proteome</keyword>
<evidence type="ECO:0000313" key="1">
    <source>
        <dbReference type="EMBL" id="GME79139.1"/>
    </source>
</evidence>
<dbReference type="EMBL" id="BSXS01002458">
    <property type="protein sequence ID" value="GME79139.1"/>
    <property type="molecule type" value="Genomic_DNA"/>
</dbReference>
<sequence>MMKPSLNKLKTITSTIHSMNLLMSPSSETQHIPINQHKSTKMSGTYSHISDLTPEELKSIEDTVKACENFHFSDFQLTPINIKTQVVNTFNNKASKTQHLQMTPQLETLTLC</sequence>
<name>A0ACB5T1I0_AMBMO</name>
<gene>
    <name evidence="1" type="ORF">Amon02_000378500</name>
</gene>
<dbReference type="Proteomes" id="UP001165064">
    <property type="component" value="Unassembled WGS sequence"/>
</dbReference>
<accession>A0ACB5T1I0</accession>
<proteinExistence type="predicted"/>